<feature type="compositionally biased region" description="Low complexity" evidence="1">
    <location>
        <begin position="141"/>
        <end position="174"/>
    </location>
</feature>
<evidence type="ECO:0000313" key="5">
    <source>
        <dbReference type="Proteomes" id="UP000240493"/>
    </source>
</evidence>
<keyword evidence="5" id="KW-1185">Reference proteome</keyword>
<feature type="transmembrane region" description="Helical" evidence="2">
    <location>
        <begin position="213"/>
        <end position="236"/>
    </location>
</feature>
<keyword evidence="3" id="KW-0732">Signal</keyword>
<feature type="region of interest" description="Disordered" evidence="1">
    <location>
        <begin position="138"/>
        <end position="205"/>
    </location>
</feature>
<dbReference type="EMBL" id="KZ679265">
    <property type="protein sequence ID" value="PTB39056.1"/>
    <property type="molecule type" value="Genomic_DNA"/>
</dbReference>
<keyword evidence="2" id="KW-0812">Transmembrane</keyword>
<feature type="signal peptide" evidence="3">
    <location>
        <begin position="1"/>
        <end position="23"/>
    </location>
</feature>
<keyword evidence="2" id="KW-0472">Membrane</keyword>
<name>A0A2T3Z2L6_TRIA4</name>
<protein>
    <recommendedName>
        <fullName evidence="6">Mid2 domain-containing protein</fullName>
    </recommendedName>
</protein>
<reference evidence="4 5" key="1">
    <citation type="submission" date="2016-07" db="EMBL/GenBank/DDBJ databases">
        <title>Multiple horizontal gene transfer events from other fungi enriched the ability of initially mycotrophic Trichoderma (Ascomycota) to feed on dead plant biomass.</title>
        <authorList>
            <consortium name="DOE Joint Genome Institute"/>
            <person name="Aerts A."/>
            <person name="Atanasova L."/>
            <person name="Chenthamara K."/>
            <person name="Zhang J."/>
            <person name="Grujic M."/>
            <person name="Henrissat B."/>
            <person name="Kuo A."/>
            <person name="Salamov A."/>
            <person name="Lipzen A."/>
            <person name="Labutti K."/>
            <person name="Barry K."/>
            <person name="Miao Y."/>
            <person name="Rahimi M.J."/>
            <person name="Shen Q."/>
            <person name="Grigoriev I.V."/>
            <person name="Kubicek C.P."/>
            <person name="Druzhinina I.S."/>
        </authorList>
    </citation>
    <scope>NUCLEOTIDE SEQUENCE [LARGE SCALE GENOMIC DNA]</scope>
    <source>
        <strain evidence="4 5">CBS 433.97</strain>
    </source>
</reference>
<accession>A0A2T3Z2L6</accession>
<evidence type="ECO:0000256" key="3">
    <source>
        <dbReference type="SAM" id="SignalP"/>
    </source>
</evidence>
<dbReference type="AlphaFoldDB" id="A0A2T3Z2L6"/>
<feature type="compositionally biased region" description="Low complexity" evidence="1">
    <location>
        <begin position="183"/>
        <end position="205"/>
    </location>
</feature>
<gene>
    <name evidence="4" type="ORF">M441DRAFT_49401</name>
</gene>
<feature type="chain" id="PRO_5015672351" description="Mid2 domain-containing protein" evidence="3">
    <location>
        <begin position="24"/>
        <end position="300"/>
    </location>
</feature>
<dbReference type="Proteomes" id="UP000240493">
    <property type="component" value="Unassembled WGS sequence"/>
</dbReference>
<organism evidence="4 5">
    <name type="scientific">Trichoderma asperellum (strain ATCC 204424 / CBS 433.97 / NBRC 101777)</name>
    <dbReference type="NCBI Taxonomy" id="1042311"/>
    <lineage>
        <taxon>Eukaryota</taxon>
        <taxon>Fungi</taxon>
        <taxon>Dikarya</taxon>
        <taxon>Ascomycota</taxon>
        <taxon>Pezizomycotina</taxon>
        <taxon>Sordariomycetes</taxon>
        <taxon>Hypocreomycetidae</taxon>
        <taxon>Hypocreales</taxon>
        <taxon>Hypocreaceae</taxon>
        <taxon>Trichoderma</taxon>
    </lineage>
</organism>
<keyword evidence="2" id="KW-1133">Transmembrane helix</keyword>
<dbReference type="STRING" id="1042311.A0A2T3Z2L6"/>
<sequence>MRRLFSLLLCLLCFVLFTGKAHSQVTFIQPPPAGPSHVYQDNPAYKYDATVTVQWTGDIPKSVQTLQVEVWRDIIDPSPADAGYYLDLGSFPPSPNKGWLVMSMPAWLFSKNGTVPLYFVCLDKDTSDVLGESHYYNITNGPTSSSTGPATTSATTTSSKSSGTGTDTSKTAASNTGAAVDGTPPHSTSPTTTTTTASSTATPQSTEKLSKKAIAGISVGAIIGGVSILAVLGFLARRYGIWSNGSFHNIFGRGQQSAAPQNNIVELPVDNPTELQDSQEIKDSRAWKHPRGSGGLYEVA</sequence>
<evidence type="ECO:0000256" key="2">
    <source>
        <dbReference type="SAM" id="Phobius"/>
    </source>
</evidence>
<proteinExistence type="predicted"/>
<feature type="region of interest" description="Disordered" evidence="1">
    <location>
        <begin position="277"/>
        <end position="300"/>
    </location>
</feature>
<evidence type="ECO:0000256" key="1">
    <source>
        <dbReference type="SAM" id="MobiDB-lite"/>
    </source>
</evidence>
<evidence type="ECO:0000313" key="4">
    <source>
        <dbReference type="EMBL" id="PTB39056.1"/>
    </source>
</evidence>
<evidence type="ECO:0008006" key="6">
    <source>
        <dbReference type="Google" id="ProtNLM"/>
    </source>
</evidence>